<name>Q37098_MAIZE</name>
<accession>Q37098</accession>
<proteinExistence type="predicted"/>
<sequence length="31" mass="3735">MNYEFNRFSLQKDVYPCSLSDNHLFPNLVWG</sequence>
<protein>
    <submittedName>
        <fullName evidence="2">Chloroplast-derived orf31</fullName>
    </submittedName>
</protein>
<reference evidence="1" key="1">
    <citation type="submission" date="1994-12" db="EMBL/GenBank/DDBJ databases">
        <title>Identification of tRNAIle (CAT), orf31 and orf48 of chloroplast origin in maize cytoplasmic male sterile type T mitochondrial genome.</title>
        <authorList>
            <person name="Zheng D."/>
            <person name="Daniell H."/>
        </authorList>
    </citation>
    <scope>NUCLEOTIDE SEQUENCE</scope>
</reference>
<dbReference type="EMBL" id="U42754">
    <property type="protein sequence ID" value="AAB91423.1"/>
    <property type="molecule type" value="Genomic_DNA"/>
</dbReference>
<geneLocation type="mitochondrion" evidence="2"/>
<dbReference type="PIR" id="T01701">
    <property type="entry name" value="T01701"/>
</dbReference>
<gene>
    <name evidence="1" type="primary">ORF31</name>
</gene>
<evidence type="ECO:0000313" key="1">
    <source>
        <dbReference type="EMBL" id="AAA83742.1"/>
    </source>
</evidence>
<reference evidence="2" key="2">
    <citation type="journal article" date="1997" name="Curr. Genet.">
        <title>A 7.5-kbp region of the maize (T cytoplasm) mitochondrial genome contains a chloroplast-like trnI (CAT) pseudo gene and many short segments homologous to chloroplast and other known genes.</title>
        <authorList>
            <person name="Zheng D."/>
            <person name="Nielsen B.L."/>
            <person name="Daniell H."/>
        </authorList>
    </citation>
    <scope>NUCLEOTIDE SEQUENCE</scope>
    <source>
        <strain evidence="2">CmsT</strain>
    </source>
</reference>
<dbReference type="AlphaFoldDB" id="Q37098"/>
<evidence type="ECO:0000313" key="2">
    <source>
        <dbReference type="EMBL" id="AAB91423.1"/>
    </source>
</evidence>
<keyword evidence="2" id="KW-0496">Mitochondrion</keyword>
<dbReference type="EMBL" id="U18301">
    <property type="protein sequence ID" value="AAA83742.1"/>
    <property type="molecule type" value="Genomic_DNA"/>
</dbReference>
<organism evidence="2">
    <name type="scientific">Zea mays</name>
    <name type="common">Maize</name>
    <dbReference type="NCBI Taxonomy" id="4577"/>
    <lineage>
        <taxon>Eukaryota</taxon>
        <taxon>Viridiplantae</taxon>
        <taxon>Streptophyta</taxon>
        <taxon>Embryophyta</taxon>
        <taxon>Tracheophyta</taxon>
        <taxon>Spermatophyta</taxon>
        <taxon>Magnoliopsida</taxon>
        <taxon>Liliopsida</taxon>
        <taxon>Poales</taxon>
        <taxon>Poaceae</taxon>
        <taxon>PACMAD clade</taxon>
        <taxon>Panicoideae</taxon>
        <taxon>Andropogonodae</taxon>
        <taxon>Andropogoneae</taxon>
        <taxon>Tripsacinae</taxon>
        <taxon>Zea</taxon>
    </lineage>
</organism>